<evidence type="ECO:0000313" key="4">
    <source>
        <dbReference type="Proteomes" id="UP000555103"/>
    </source>
</evidence>
<dbReference type="Pfam" id="PF03099">
    <property type="entry name" value="BPL_LplA_LipB"/>
    <property type="match status" value="1"/>
</dbReference>
<dbReference type="EC" id="6.3.4.15" evidence="3"/>
<keyword evidence="4" id="KW-1185">Reference proteome</keyword>
<reference evidence="3 4" key="1">
    <citation type="submission" date="2020-08" db="EMBL/GenBank/DDBJ databases">
        <title>Genomic Encyclopedia of Type Strains, Phase IV (KMG-IV): sequencing the most valuable type-strain genomes for metagenomic binning, comparative biology and taxonomic classification.</title>
        <authorList>
            <person name="Goeker M."/>
        </authorList>
    </citation>
    <scope>NUCLEOTIDE SEQUENCE [LARGE SCALE GENOMIC DNA]</scope>
    <source>
        <strain evidence="3 4">DSM 104969</strain>
    </source>
</reference>
<dbReference type="SUPFAM" id="SSF55681">
    <property type="entry name" value="Class II aaRS and biotin synthetases"/>
    <property type="match status" value="1"/>
</dbReference>
<sequence length="243" mass="27945">MLAKVIHIQETDSTNNYLKQLLSEKRLAEGTIVFSCYQTAGKGQQGNTWESDRGENLLFSIVLYPQIIKASEQFIISQAISLGVADFLNVYTDDISIKWPNDIYWRDKKICGILIENALQENLIKESVCGIGININQKEFRSNAPNPVSLTQITGRSYSLESMQNEVHSKIMMRYLQMMGGGISQIRDEYKQCLFHRSGYHLYNNGETDFRARIKDIETNGRLVLEAEDGMLYRFAFKEVRYK</sequence>
<dbReference type="InterPro" id="IPR004408">
    <property type="entry name" value="Biotin_CoA_COase_ligase"/>
</dbReference>
<dbReference type="AlphaFoldDB" id="A0A840CK33"/>
<dbReference type="PANTHER" id="PTHR12835">
    <property type="entry name" value="BIOTIN PROTEIN LIGASE"/>
    <property type="match status" value="1"/>
</dbReference>
<dbReference type="RefSeq" id="WP_183306466.1">
    <property type="nucleotide sequence ID" value="NZ_JACIEP010000004.1"/>
</dbReference>
<dbReference type="EMBL" id="JACIEP010000004">
    <property type="protein sequence ID" value="MBB4035531.1"/>
    <property type="molecule type" value="Genomic_DNA"/>
</dbReference>
<accession>A0A840CK33</accession>
<dbReference type="NCBIfam" id="TIGR00121">
    <property type="entry name" value="birA_ligase"/>
    <property type="match status" value="1"/>
</dbReference>
<dbReference type="Proteomes" id="UP000555103">
    <property type="component" value="Unassembled WGS sequence"/>
</dbReference>
<comment type="caution">
    <text evidence="3">The sequence shown here is derived from an EMBL/GenBank/DDBJ whole genome shotgun (WGS) entry which is preliminary data.</text>
</comment>
<evidence type="ECO:0000259" key="2">
    <source>
        <dbReference type="PROSITE" id="PS51733"/>
    </source>
</evidence>
<name>A0A840CK33_9BACT</name>
<dbReference type="CDD" id="cd16442">
    <property type="entry name" value="BPL"/>
    <property type="match status" value="1"/>
</dbReference>
<dbReference type="PANTHER" id="PTHR12835:SF5">
    <property type="entry name" value="BIOTIN--PROTEIN LIGASE"/>
    <property type="match status" value="1"/>
</dbReference>
<dbReference type="GO" id="GO:0004077">
    <property type="term" value="F:biotin--[biotin carboxyl-carrier protein] ligase activity"/>
    <property type="evidence" value="ECO:0007669"/>
    <property type="project" value="UniProtKB-EC"/>
</dbReference>
<proteinExistence type="predicted"/>
<protein>
    <submittedName>
        <fullName evidence="3">BirA family biotin operon repressor/biotin-[acetyl-CoA-carboxylase] ligase</fullName>
        <ecNumber evidence="3">6.3.4.15</ecNumber>
    </submittedName>
</protein>
<dbReference type="InterPro" id="IPR045864">
    <property type="entry name" value="aa-tRNA-synth_II/BPL/LPL"/>
</dbReference>
<dbReference type="Gene3D" id="3.30.930.10">
    <property type="entry name" value="Bira Bifunctional Protein, Domain 2"/>
    <property type="match status" value="1"/>
</dbReference>
<evidence type="ECO:0000313" key="3">
    <source>
        <dbReference type="EMBL" id="MBB4035531.1"/>
    </source>
</evidence>
<evidence type="ECO:0000256" key="1">
    <source>
        <dbReference type="ARBA" id="ARBA00022598"/>
    </source>
</evidence>
<organism evidence="3 4">
    <name type="scientific">Dysgonomonas hofstadii</name>
    <dbReference type="NCBI Taxonomy" id="637886"/>
    <lineage>
        <taxon>Bacteria</taxon>
        <taxon>Pseudomonadati</taxon>
        <taxon>Bacteroidota</taxon>
        <taxon>Bacteroidia</taxon>
        <taxon>Bacteroidales</taxon>
        <taxon>Dysgonomonadaceae</taxon>
        <taxon>Dysgonomonas</taxon>
    </lineage>
</organism>
<dbReference type="PROSITE" id="PS51733">
    <property type="entry name" value="BPL_LPL_CATALYTIC"/>
    <property type="match status" value="1"/>
</dbReference>
<feature type="domain" description="BPL/LPL catalytic" evidence="2">
    <location>
        <begin position="1"/>
        <end position="179"/>
    </location>
</feature>
<dbReference type="InterPro" id="IPR004143">
    <property type="entry name" value="BPL_LPL_catalytic"/>
</dbReference>
<keyword evidence="1 3" id="KW-0436">Ligase</keyword>
<gene>
    <name evidence="3" type="ORF">GGR21_001424</name>
</gene>
<dbReference type="GO" id="GO:0005737">
    <property type="term" value="C:cytoplasm"/>
    <property type="evidence" value="ECO:0007669"/>
    <property type="project" value="TreeGrafter"/>
</dbReference>